<dbReference type="AlphaFoldDB" id="A0A409X207"/>
<organism evidence="1 2">
    <name type="scientific">Psilocybe cyanescens</name>
    <dbReference type="NCBI Taxonomy" id="93625"/>
    <lineage>
        <taxon>Eukaryota</taxon>
        <taxon>Fungi</taxon>
        <taxon>Dikarya</taxon>
        <taxon>Basidiomycota</taxon>
        <taxon>Agaricomycotina</taxon>
        <taxon>Agaricomycetes</taxon>
        <taxon>Agaricomycetidae</taxon>
        <taxon>Agaricales</taxon>
        <taxon>Agaricineae</taxon>
        <taxon>Strophariaceae</taxon>
        <taxon>Psilocybe</taxon>
    </lineage>
</organism>
<proteinExistence type="predicted"/>
<sequence length="69" mass="7670">MIGRWSVFHVRAVAYCDGLGVDGKRILRPHPTPDPPALRPNRLLNRLLSRPFLLPALSLLSLLPLSAFS</sequence>
<reference evidence="1 2" key="1">
    <citation type="journal article" date="2018" name="Evol. Lett.">
        <title>Horizontal gene cluster transfer increased hallucinogenic mushroom diversity.</title>
        <authorList>
            <person name="Reynolds H.T."/>
            <person name="Vijayakumar V."/>
            <person name="Gluck-Thaler E."/>
            <person name="Korotkin H.B."/>
            <person name="Matheny P.B."/>
            <person name="Slot J.C."/>
        </authorList>
    </citation>
    <scope>NUCLEOTIDE SEQUENCE [LARGE SCALE GENOMIC DNA]</scope>
    <source>
        <strain evidence="1 2">2631</strain>
    </source>
</reference>
<dbReference type="Proteomes" id="UP000283269">
    <property type="component" value="Unassembled WGS sequence"/>
</dbReference>
<name>A0A409X207_PSICY</name>
<evidence type="ECO:0000313" key="2">
    <source>
        <dbReference type="Proteomes" id="UP000283269"/>
    </source>
</evidence>
<keyword evidence="2" id="KW-1185">Reference proteome</keyword>
<accession>A0A409X207</accession>
<comment type="caution">
    <text evidence="1">The sequence shown here is derived from an EMBL/GenBank/DDBJ whole genome shotgun (WGS) entry which is preliminary data.</text>
</comment>
<evidence type="ECO:0000313" key="1">
    <source>
        <dbReference type="EMBL" id="PPQ84815.1"/>
    </source>
</evidence>
<gene>
    <name evidence="1" type="ORF">CVT25_015161</name>
</gene>
<dbReference type="InParanoid" id="A0A409X207"/>
<protein>
    <submittedName>
        <fullName evidence="1">Uncharacterized protein</fullName>
    </submittedName>
</protein>
<dbReference type="EMBL" id="NHYD01002805">
    <property type="protein sequence ID" value="PPQ84815.1"/>
    <property type="molecule type" value="Genomic_DNA"/>
</dbReference>